<dbReference type="Proteomes" id="UP000887013">
    <property type="component" value="Unassembled WGS sequence"/>
</dbReference>
<evidence type="ECO:0000313" key="1">
    <source>
        <dbReference type="EMBL" id="GFU33487.1"/>
    </source>
</evidence>
<proteinExistence type="predicted"/>
<sequence>MESDHNSYTGTIVMFHGQSNDSVMEKTTKPIVLSRQFEDFVELQGVGIQRFYQTNLYEKNCLNGLAFIVALTANLYDASSW</sequence>
<dbReference type="EMBL" id="BMAW01083363">
    <property type="protein sequence ID" value="GFU33487.1"/>
    <property type="molecule type" value="Genomic_DNA"/>
</dbReference>
<organism evidence="1 2">
    <name type="scientific">Nephila pilipes</name>
    <name type="common">Giant wood spider</name>
    <name type="synonym">Nephila maculata</name>
    <dbReference type="NCBI Taxonomy" id="299642"/>
    <lineage>
        <taxon>Eukaryota</taxon>
        <taxon>Metazoa</taxon>
        <taxon>Ecdysozoa</taxon>
        <taxon>Arthropoda</taxon>
        <taxon>Chelicerata</taxon>
        <taxon>Arachnida</taxon>
        <taxon>Araneae</taxon>
        <taxon>Araneomorphae</taxon>
        <taxon>Entelegynae</taxon>
        <taxon>Araneoidea</taxon>
        <taxon>Nephilidae</taxon>
        <taxon>Nephila</taxon>
    </lineage>
</organism>
<protein>
    <submittedName>
        <fullName evidence="1">Uncharacterized protein</fullName>
    </submittedName>
</protein>
<gene>
    <name evidence="1" type="ORF">NPIL_225701</name>
</gene>
<keyword evidence="2" id="KW-1185">Reference proteome</keyword>
<comment type="caution">
    <text evidence="1">The sequence shown here is derived from an EMBL/GenBank/DDBJ whole genome shotgun (WGS) entry which is preliminary data.</text>
</comment>
<dbReference type="AlphaFoldDB" id="A0A8X6QMS0"/>
<evidence type="ECO:0000313" key="2">
    <source>
        <dbReference type="Proteomes" id="UP000887013"/>
    </source>
</evidence>
<reference evidence="1" key="1">
    <citation type="submission" date="2020-08" db="EMBL/GenBank/DDBJ databases">
        <title>Multicomponent nature underlies the extraordinary mechanical properties of spider dragline silk.</title>
        <authorList>
            <person name="Kono N."/>
            <person name="Nakamura H."/>
            <person name="Mori M."/>
            <person name="Yoshida Y."/>
            <person name="Ohtoshi R."/>
            <person name="Malay A.D."/>
            <person name="Moran D.A.P."/>
            <person name="Tomita M."/>
            <person name="Numata K."/>
            <person name="Arakawa K."/>
        </authorList>
    </citation>
    <scope>NUCLEOTIDE SEQUENCE</scope>
</reference>
<name>A0A8X6QMS0_NEPPI</name>
<accession>A0A8X6QMS0</accession>